<gene>
    <name evidence="5" type="ORF">E1267_19850</name>
</gene>
<keyword evidence="2" id="KW-0472">Membrane</keyword>
<dbReference type="InterPro" id="IPR026835">
    <property type="entry name" value="YqcG_C"/>
</dbReference>
<feature type="domain" description="Toxin YqcG C-terminal" evidence="3">
    <location>
        <begin position="271"/>
        <end position="344"/>
    </location>
</feature>
<accession>A0A4R4N8V3</accession>
<evidence type="ECO:0000313" key="6">
    <source>
        <dbReference type="Proteomes" id="UP000295157"/>
    </source>
</evidence>
<reference evidence="5 6" key="1">
    <citation type="submission" date="2019-02" db="EMBL/GenBank/DDBJ databases">
        <title>Draft genome sequences of novel Actinobacteria.</title>
        <authorList>
            <person name="Sahin N."/>
            <person name="Ay H."/>
            <person name="Saygin H."/>
        </authorList>
    </citation>
    <scope>NUCLEOTIDE SEQUENCE [LARGE SCALE GENOMIC DNA]</scope>
    <source>
        <strain evidence="5 6">KC201</strain>
    </source>
</reference>
<keyword evidence="6" id="KW-1185">Reference proteome</keyword>
<evidence type="ECO:0000259" key="3">
    <source>
        <dbReference type="Pfam" id="PF14410"/>
    </source>
</evidence>
<dbReference type="Pfam" id="PF14410">
    <property type="entry name" value="GH-E"/>
    <property type="match status" value="1"/>
</dbReference>
<comment type="caution">
    <text evidence="5">The sequence shown here is derived from an EMBL/GenBank/DDBJ whole genome shotgun (WGS) entry which is preliminary data.</text>
</comment>
<evidence type="ECO:0000256" key="1">
    <source>
        <dbReference type="SAM" id="MobiDB-lite"/>
    </source>
</evidence>
<dbReference type="Proteomes" id="UP000295157">
    <property type="component" value="Unassembled WGS sequence"/>
</dbReference>
<feature type="region of interest" description="Disordered" evidence="1">
    <location>
        <begin position="236"/>
        <end position="294"/>
    </location>
</feature>
<dbReference type="OrthoDB" id="9111418at2"/>
<dbReference type="EMBL" id="SMJZ01000071">
    <property type="protein sequence ID" value="TDC05368.1"/>
    <property type="molecule type" value="Genomic_DNA"/>
</dbReference>
<evidence type="ECO:0000259" key="4">
    <source>
        <dbReference type="Pfam" id="PF25547"/>
    </source>
</evidence>
<organism evidence="5 6">
    <name type="scientific">Nonomuraea longispora</name>
    <dbReference type="NCBI Taxonomy" id="1848320"/>
    <lineage>
        <taxon>Bacteria</taxon>
        <taxon>Bacillati</taxon>
        <taxon>Actinomycetota</taxon>
        <taxon>Actinomycetes</taxon>
        <taxon>Streptosporangiales</taxon>
        <taxon>Streptosporangiaceae</taxon>
        <taxon>Nonomuraea</taxon>
    </lineage>
</organism>
<dbReference type="Pfam" id="PF25547">
    <property type="entry name" value="WXG100_2"/>
    <property type="match status" value="1"/>
</dbReference>
<proteinExistence type="predicted"/>
<sequence>MTVPSGLTFLFELAGIDAIPVDEEEMRADAQAWRVVASHVEQSGLDAGATVARGLDAYEGMSATELASHWQDVSGNGGDLRRVTSAAANMPPVLDTAATIVTAGKAATMSQLVHFGQQVAPLLLAGGAAGAYAFVARRQALRRMDRQIKEVLGRGIGTRLASMLDGRVRAPLQGVRGWQGNALGRELAGAGGHGGLRISPYDAPRVGPTTFNVSEREIRKAARDYEKRYGRSLTSKELEQVRRATQEKPASRPYLRKSTRDQIQGQYNSKGELIDPNTKKPIQGKPDIGHKPGYEAHKLKDLDKRLRKEGLSSRDRRKLINEVANDPKKYQFEDRGSNRSHRYEGKKGVNKWVEEYVDEKGNLRNKPKKKGFFW</sequence>
<keyword evidence="2" id="KW-1133">Transmembrane helix</keyword>
<dbReference type="InterPro" id="IPR057746">
    <property type="entry name" value="CpnT-like_N"/>
</dbReference>
<dbReference type="RefSeq" id="WP_132334074.1">
    <property type="nucleotide sequence ID" value="NZ_SMJZ01000071.1"/>
</dbReference>
<name>A0A4R4N8V3_9ACTN</name>
<protein>
    <submittedName>
        <fullName evidence="5">Uncharacterized protein</fullName>
    </submittedName>
</protein>
<keyword evidence="2" id="KW-0812">Transmembrane</keyword>
<evidence type="ECO:0000313" key="5">
    <source>
        <dbReference type="EMBL" id="TDC05368.1"/>
    </source>
</evidence>
<feature type="transmembrane region" description="Helical" evidence="2">
    <location>
        <begin position="119"/>
        <end position="136"/>
    </location>
</feature>
<evidence type="ECO:0000256" key="2">
    <source>
        <dbReference type="SAM" id="Phobius"/>
    </source>
</evidence>
<feature type="domain" description="Outer membrane channel protein CpnT-like N-terminal" evidence="4">
    <location>
        <begin position="20"/>
        <end position="138"/>
    </location>
</feature>
<dbReference type="AlphaFoldDB" id="A0A4R4N8V3"/>
<feature type="compositionally biased region" description="Basic and acidic residues" evidence="1">
    <location>
        <begin position="236"/>
        <end position="250"/>
    </location>
</feature>